<name>A0A5B9W7P8_9BACT</name>
<dbReference type="AlphaFoldDB" id="A0A5B9W7P8"/>
<feature type="domain" description="Metallo-beta-lactamase" evidence="1">
    <location>
        <begin position="3"/>
        <end position="245"/>
    </location>
</feature>
<dbReference type="KEGG" id="agv:OJF2_51920"/>
<dbReference type="InterPro" id="IPR036866">
    <property type="entry name" value="RibonucZ/Hydroxyglut_hydro"/>
</dbReference>
<keyword evidence="3" id="KW-1185">Reference proteome</keyword>
<reference evidence="2 3" key="1">
    <citation type="submission" date="2019-08" db="EMBL/GenBank/DDBJ databases">
        <title>Deep-cultivation of Planctomycetes and their phenomic and genomic characterization uncovers novel biology.</title>
        <authorList>
            <person name="Wiegand S."/>
            <person name="Jogler M."/>
            <person name="Boedeker C."/>
            <person name="Pinto D."/>
            <person name="Vollmers J."/>
            <person name="Rivas-Marin E."/>
            <person name="Kohn T."/>
            <person name="Peeters S.H."/>
            <person name="Heuer A."/>
            <person name="Rast P."/>
            <person name="Oberbeckmann S."/>
            <person name="Bunk B."/>
            <person name="Jeske O."/>
            <person name="Meyerdierks A."/>
            <person name="Storesund J.E."/>
            <person name="Kallscheuer N."/>
            <person name="Luecker S."/>
            <person name="Lage O.M."/>
            <person name="Pohl T."/>
            <person name="Merkel B.J."/>
            <person name="Hornburger P."/>
            <person name="Mueller R.-W."/>
            <person name="Bruemmer F."/>
            <person name="Labrenz M."/>
            <person name="Spormann A.M."/>
            <person name="Op den Camp H."/>
            <person name="Overmann J."/>
            <person name="Amann R."/>
            <person name="Jetten M.S.M."/>
            <person name="Mascher T."/>
            <person name="Medema M.H."/>
            <person name="Devos D.P."/>
            <person name="Kaster A.-K."/>
            <person name="Ovreas L."/>
            <person name="Rohde M."/>
            <person name="Galperin M.Y."/>
            <person name="Jogler C."/>
        </authorList>
    </citation>
    <scope>NUCLEOTIDE SEQUENCE [LARGE SCALE GENOMIC DNA]</scope>
    <source>
        <strain evidence="2 3">OJF2</strain>
    </source>
</reference>
<evidence type="ECO:0000259" key="1">
    <source>
        <dbReference type="SMART" id="SM00849"/>
    </source>
</evidence>
<dbReference type="InterPro" id="IPR001279">
    <property type="entry name" value="Metallo-B-lactamas"/>
</dbReference>
<evidence type="ECO:0000313" key="3">
    <source>
        <dbReference type="Proteomes" id="UP000324233"/>
    </source>
</evidence>
<accession>A0A5B9W7P8</accession>
<dbReference type="PANTHER" id="PTHR30619:SF1">
    <property type="entry name" value="RECOMBINATION PROTEIN 2"/>
    <property type="match status" value="1"/>
</dbReference>
<dbReference type="InterPro" id="IPR052159">
    <property type="entry name" value="Competence_DNA_uptake"/>
</dbReference>
<dbReference type="Pfam" id="PF00753">
    <property type="entry name" value="Lactamase_B"/>
    <property type="match status" value="1"/>
</dbReference>
<dbReference type="SUPFAM" id="SSF56281">
    <property type="entry name" value="Metallo-hydrolase/oxidoreductase"/>
    <property type="match status" value="1"/>
</dbReference>
<dbReference type="PANTHER" id="PTHR30619">
    <property type="entry name" value="DNA INTERNALIZATION/COMPETENCE PROTEIN COMEC/REC2"/>
    <property type="match status" value="1"/>
</dbReference>
<evidence type="ECO:0000313" key="2">
    <source>
        <dbReference type="EMBL" id="QEH36608.1"/>
    </source>
</evidence>
<dbReference type="EMBL" id="CP042997">
    <property type="protein sequence ID" value="QEH36608.1"/>
    <property type="molecule type" value="Genomic_DNA"/>
</dbReference>
<dbReference type="SMART" id="SM00849">
    <property type="entry name" value="Lactamase_B"/>
    <property type="match status" value="1"/>
</dbReference>
<dbReference type="RefSeq" id="WP_148596274.1">
    <property type="nucleotide sequence ID" value="NZ_CP042997.1"/>
</dbReference>
<gene>
    <name evidence="2" type="ORF">OJF2_51920</name>
</gene>
<dbReference type="Proteomes" id="UP000324233">
    <property type="component" value="Chromosome"/>
</dbReference>
<sequence>MPQLWVTFIDVGWGDSILLELDDGTPNHRFGLIDSNDTTNWPNSYGYLKRHLERYAARPAIGTLPYPLFDFVVATHAHADHISGLKRILRLYGADWFYFPRFNHAKSAAFARLVNWASSHIQNGVPVTANRRYLAHPDTFSFGPAQFSVLWPPPPSAGAPNDPNDRNNENNNSLVLAIKLQDVVIVTTGDCEADNWKRQPGGGAWKVPLPSQHLKFVQVPHHGAQNGLFDSANGTPMLDQIHQLHAAQASVTPMLAASCHPQPHGHPDANVANLLDSHNCGGKFPSSIPGTNWLRTDQNLHYTLWTDGTTVRTITRPSV</sequence>
<dbReference type="Gene3D" id="3.60.15.10">
    <property type="entry name" value="Ribonuclease Z/Hydroxyacylglutathione hydrolase-like"/>
    <property type="match status" value="1"/>
</dbReference>
<proteinExistence type="predicted"/>
<protein>
    <recommendedName>
        <fullName evidence="1">Metallo-beta-lactamase domain-containing protein</fullName>
    </recommendedName>
</protein>
<organism evidence="2 3">
    <name type="scientific">Aquisphaera giovannonii</name>
    <dbReference type="NCBI Taxonomy" id="406548"/>
    <lineage>
        <taxon>Bacteria</taxon>
        <taxon>Pseudomonadati</taxon>
        <taxon>Planctomycetota</taxon>
        <taxon>Planctomycetia</taxon>
        <taxon>Isosphaerales</taxon>
        <taxon>Isosphaeraceae</taxon>
        <taxon>Aquisphaera</taxon>
    </lineage>
</organism>
<dbReference type="OrthoDB" id="262909at2"/>